<evidence type="ECO:0000313" key="3">
    <source>
        <dbReference type="Proteomes" id="UP000242704"/>
    </source>
</evidence>
<name>A0AAE5SZC1_STACR</name>
<keyword evidence="1" id="KW-0472">Membrane</keyword>
<keyword evidence="1" id="KW-1133">Transmembrane helix</keyword>
<feature type="transmembrane region" description="Helical" evidence="1">
    <location>
        <begin position="60"/>
        <end position="77"/>
    </location>
</feature>
<comment type="caution">
    <text evidence="2">The sequence shown here is derived from an EMBL/GenBank/DDBJ whole genome shotgun (WGS) entry which is preliminary data.</text>
</comment>
<evidence type="ECO:0000256" key="1">
    <source>
        <dbReference type="SAM" id="Phobius"/>
    </source>
</evidence>
<keyword evidence="1" id="KW-0812">Transmembrane</keyword>
<dbReference type="EMBL" id="PZBZ01000025">
    <property type="protein sequence ID" value="PTG14596.1"/>
    <property type="molecule type" value="Genomic_DNA"/>
</dbReference>
<sequence length="79" mass="8984">MYKIFLPYEWVAAVIGSIALIVTFSNLLHIIHFSQFVRLILQSIIFLSLGIMALRERKVLGGFAMLCGLFVLILAWTNQ</sequence>
<gene>
    <name evidence="2" type="ORF">BU653_05795</name>
</gene>
<reference evidence="2 3" key="1">
    <citation type="journal article" date="2016" name="Front. Microbiol.">
        <title>Comprehensive Phylogenetic Analysis of Bovine Non-aureus Staphylococci Species Based on Whole-Genome Sequencing.</title>
        <authorList>
            <person name="Naushad S."/>
            <person name="Barkema H.W."/>
            <person name="Luby C."/>
            <person name="Condas L.A."/>
            <person name="Nobrega D.B."/>
            <person name="Carson D.A."/>
            <person name="De Buck J."/>
        </authorList>
    </citation>
    <scope>NUCLEOTIDE SEQUENCE [LARGE SCALE GENOMIC DNA]</scope>
    <source>
        <strain evidence="2 3">SNUC 505</strain>
    </source>
</reference>
<feature type="transmembrane region" description="Helical" evidence="1">
    <location>
        <begin position="6"/>
        <end position="24"/>
    </location>
</feature>
<feature type="transmembrane region" description="Helical" evidence="1">
    <location>
        <begin position="36"/>
        <end position="54"/>
    </location>
</feature>
<protein>
    <submittedName>
        <fullName evidence="2">Uncharacterized protein</fullName>
    </submittedName>
</protein>
<accession>A0AAE5SZC1</accession>
<dbReference type="Proteomes" id="UP000242704">
    <property type="component" value="Unassembled WGS sequence"/>
</dbReference>
<dbReference type="AlphaFoldDB" id="A0AAE5SZC1"/>
<organism evidence="2 3">
    <name type="scientific">Staphylococcus chromogenes</name>
    <name type="common">Staphylococcus hyicus subsp. chromogenes</name>
    <dbReference type="NCBI Taxonomy" id="46126"/>
    <lineage>
        <taxon>Bacteria</taxon>
        <taxon>Bacillati</taxon>
        <taxon>Bacillota</taxon>
        <taxon>Bacilli</taxon>
        <taxon>Bacillales</taxon>
        <taxon>Staphylococcaceae</taxon>
        <taxon>Staphylococcus</taxon>
    </lineage>
</organism>
<evidence type="ECO:0000313" key="2">
    <source>
        <dbReference type="EMBL" id="PTG14596.1"/>
    </source>
</evidence>
<proteinExistence type="predicted"/>